<dbReference type="EC" id="3.1.3.48" evidence="2"/>
<comment type="similarity">
    <text evidence="7">Belongs to the protein-tyrosine phosphatase family. Non-receptor class 4 subfamily.</text>
</comment>
<dbReference type="Pfam" id="PF00102">
    <property type="entry name" value="Y_phosphatase"/>
    <property type="match status" value="1"/>
</dbReference>
<dbReference type="FunCoup" id="A0A5F9C837">
    <property type="interactions" value="531"/>
</dbReference>
<dbReference type="Gene3D" id="3.90.190.10">
    <property type="entry name" value="Protein tyrosine phosphatase superfamily"/>
    <property type="match status" value="1"/>
</dbReference>
<evidence type="ECO:0000256" key="4">
    <source>
        <dbReference type="ARBA" id="ARBA00022553"/>
    </source>
</evidence>
<gene>
    <name evidence="12" type="primary">PTPN18</name>
</gene>
<dbReference type="Bgee" id="ENSOCUG00000010571">
    <property type="expression patterns" value="Expressed in blood and 18 other cell types or tissues"/>
</dbReference>
<dbReference type="InterPro" id="IPR003595">
    <property type="entry name" value="Tyr_Pase_cat"/>
</dbReference>
<evidence type="ECO:0000256" key="9">
    <source>
        <dbReference type="SAM" id="MobiDB-lite"/>
    </source>
</evidence>
<sequence length="537" mass="58462">MSRSLDAARNFLEQLEERGGWEGAVLAGEFSDIQARSAAWKRDRVCTAEAGSLPGNAKKNRYKDVLPYDRTRVILSLLQEEGHGDYINGNFIRGADGSRAYIATQGPLPHTLQDFWRLVWEFRVKVILMACRETENGRKKCERYWAQEQEPLQIGPFCITLAKEARLNSDIVHRTLQVTFKKESRSVHQLQYTSWPDRGVPSSSDNVLTMVEEARRLHGPGPGPLCIHCSAGCGRTGVLCTVDYVRQLLLTKMIPPNFSLSNVVLELRKQRPSAVQTEEQYRFLYHTVAQMFRSALQRASPRHQDLKENCSPVYAEVDSLRKSPALLGTAPRPAGEVLRSISVPGAPTLAMAHTYAVVQKRGAPAGAGPGARTGDPEGEKLYSQVTPRALRSGAHSEDARRPMPAQGESSPVRGAGRGDGAGAGRHPPAPSWVSQLAGLLPIPTPSPRLSLGFPLATPPEHLPARETRPQASPSSVPSSVSLFGLCAMGGCSRLGHSHSRRAPPPVCLPGSLRPGPCRGWGPTELTCEWGSPAHSSC</sequence>
<evidence type="ECO:0000259" key="10">
    <source>
        <dbReference type="PROSITE" id="PS50055"/>
    </source>
</evidence>
<reference evidence="12" key="3">
    <citation type="submission" date="2025-09" db="UniProtKB">
        <authorList>
            <consortium name="Ensembl"/>
        </authorList>
    </citation>
    <scope>IDENTIFICATION</scope>
    <source>
        <strain evidence="12">Thorbecke</strain>
    </source>
</reference>
<feature type="region of interest" description="Disordered" evidence="9">
    <location>
        <begin position="455"/>
        <end position="476"/>
    </location>
</feature>
<dbReference type="PANTHER" id="PTHR45983">
    <property type="entry name" value="TYROSINE PHOSPHATSE N18, PUTATIVE-RELATED"/>
    <property type="match status" value="1"/>
</dbReference>
<protein>
    <recommendedName>
        <fullName evidence="2">protein-tyrosine-phosphatase</fullName>
        <ecNumber evidence="2">3.1.3.48</ecNumber>
    </recommendedName>
</protein>
<keyword evidence="6" id="KW-0904">Protein phosphatase</keyword>
<name>A0A5F9C837_RABIT</name>
<dbReference type="SMART" id="SM00194">
    <property type="entry name" value="PTPc"/>
    <property type="match status" value="1"/>
</dbReference>
<dbReference type="InterPro" id="IPR029021">
    <property type="entry name" value="Prot-tyrosine_phosphatase-like"/>
</dbReference>
<evidence type="ECO:0000313" key="13">
    <source>
        <dbReference type="Proteomes" id="UP000001811"/>
    </source>
</evidence>
<dbReference type="InParanoid" id="A0A5F9C837"/>
<proteinExistence type="inferred from homology"/>
<accession>A0A5F9C837</accession>
<keyword evidence="5" id="KW-0378">Hydrolase</keyword>
<dbReference type="STRING" id="9986.ENSOCUP00000029937"/>
<reference evidence="12" key="2">
    <citation type="submission" date="2025-08" db="UniProtKB">
        <authorList>
            <consortium name="Ensembl"/>
        </authorList>
    </citation>
    <scope>IDENTIFICATION</scope>
    <source>
        <strain evidence="12">Thorbecke</strain>
    </source>
</reference>
<feature type="domain" description="Tyrosine-protein phosphatase" evidence="10">
    <location>
        <begin position="26"/>
        <end position="291"/>
    </location>
</feature>
<evidence type="ECO:0000259" key="11">
    <source>
        <dbReference type="PROSITE" id="PS50056"/>
    </source>
</evidence>
<evidence type="ECO:0000256" key="3">
    <source>
        <dbReference type="ARBA" id="ARBA00022490"/>
    </source>
</evidence>
<evidence type="ECO:0000256" key="8">
    <source>
        <dbReference type="ARBA" id="ARBA00051722"/>
    </source>
</evidence>
<dbReference type="GO" id="GO:0005737">
    <property type="term" value="C:cytoplasm"/>
    <property type="evidence" value="ECO:0007669"/>
    <property type="project" value="UniProtKB-SubCell"/>
</dbReference>
<evidence type="ECO:0000256" key="1">
    <source>
        <dbReference type="ARBA" id="ARBA00004496"/>
    </source>
</evidence>
<dbReference type="SMR" id="A0A5F9C837"/>
<reference evidence="12 13" key="1">
    <citation type="journal article" date="2011" name="Nature">
        <title>A high-resolution map of human evolutionary constraint using 29 mammals.</title>
        <authorList>
            <person name="Lindblad-Toh K."/>
            <person name="Garber M."/>
            <person name="Zuk O."/>
            <person name="Lin M.F."/>
            <person name="Parker B.J."/>
            <person name="Washietl S."/>
            <person name="Kheradpour P."/>
            <person name="Ernst J."/>
            <person name="Jordan G."/>
            <person name="Mauceli E."/>
            <person name="Ward L.D."/>
            <person name="Lowe C.B."/>
            <person name="Holloway A.K."/>
            <person name="Clamp M."/>
            <person name="Gnerre S."/>
            <person name="Alfoldi J."/>
            <person name="Beal K."/>
            <person name="Chang J."/>
            <person name="Clawson H."/>
            <person name="Cuff J."/>
            <person name="Di Palma F."/>
            <person name="Fitzgerald S."/>
            <person name="Flicek P."/>
            <person name="Guttman M."/>
            <person name="Hubisz M.J."/>
            <person name="Jaffe D.B."/>
            <person name="Jungreis I."/>
            <person name="Kent W.J."/>
            <person name="Kostka D."/>
            <person name="Lara M."/>
            <person name="Martins A.L."/>
            <person name="Massingham T."/>
            <person name="Moltke I."/>
            <person name="Raney B.J."/>
            <person name="Rasmussen M.D."/>
            <person name="Robinson J."/>
            <person name="Stark A."/>
            <person name="Vilella A.J."/>
            <person name="Wen J."/>
            <person name="Xie X."/>
            <person name="Zody M.C."/>
            <person name="Baldwin J."/>
            <person name="Bloom T."/>
            <person name="Chin C.W."/>
            <person name="Heiman D."/>
            <person name="Nicol R."/>
            <person name="Nusbaum C."/>
            <person name="Young S."/>
            <person name="Wilkinson J."/>
            <person name="Worley K.C."/>
            <person name="Kovar C.L."/>
            <person name="Muzny D.M."/>
            <person name="Gibbs R.A."/>
            <person name="Cree A."/>
            <person name="Dihn H.H."/>
            <person name="Fowler G."/>
            <person name="Jhangiani S."/>
            <person name="Joshi V."/>
            <person name="Lee S."/>
            <person name="Lewis L.R."/>
            <person name="Nazareth L.V."/>
            <person name="Okwuonu G."/>
            <person name="Santibanez J."/>
            <person name="Warren W.C."/>
            <person name="Mardis E.R."/>
            <person name="Weinstock G.M."/>
            <person name="Wilson R.K."/>
            <person name="Delehaunty K."/>
            <person name="Dooling D."/>
            <person name="Fronik C."/>
            <person name="Fulton L."/>
            <person name="Fulton B."/>
            <person name="Graves T."/>
            <person name="Minx P."/>
            <person name="Sodergren E."/>
            <person name="Birney E."/>
            <person name="Margulies E.H."/>
            <person name="Herrero J."/>
            <person name="Green E.D."/>
            <person name="Haussler D."/>
            <person name="Siepel A."/>
            <person name="Goldman N."/>
            <person name="Pollard K.S."/>
            <person name="Pedersen J.S."/>
            <person name="Lander E.S."/>
            <person name="Kellis M."/>
        </authorList>
    </citation>
    <scope>NUCLEOTIDE SEQUENCE [LARGE SCALE GENOMIC DNA]</scope>
    <source>
        <strain evidence="12 13">Thorbecke inbred</strain>
    </source>
</reference>
<evidence type="ECO:0000313" key="12">
    <source>
        <dbReference type="Ensembl" id="ENSOCUP00000029937.1"/>
    </source>
</evidence>
<keyword evidence="3" id="KW-0963">Cytoplasm</keyword>
<organism evidence="12 13">
    <name type="scientific">Oryctolagus cuniculus</name>
    <name type="common">Rabbit</name>
    <dbReference type="NCBI Taxonomy" id="9986"/>
    <lineage>
        <taxon>Eukaryota</taxon>
        <taxon>Metazoa</taxon>
        <taxon>Chordata</taxon>
        <taxon>Craniata</taxon>
        <taxon>Vertebrata</taxon>
        <taxon>Euteleostomi</taxon>
        <taxon>Mammalia</taxon>
        <taxon>Eutheria</taxon>
        <taxon>Euarchontoglires</taxon>
        <taxon>Glires</taxon>
        <taxon>Lagomorpha</taxon>
        <taxon>Leporidae</taxon>
        <taxon>Oryctolagus</taxon>
    </lineage>
</organism>
<dbReference type="InterPro" id="IPR047170">
    <property type="entry name" value="PTN12/18/22"/>
</dbReference>
<dbReference type="InterPro" id="IPR000242">
    <property type="entry name" value="PTP_cat"/>
</dbReference>
<dbReference type="Ensembl" id="ENSOCUT00000047185.1">
    <property type="protein sequence ID" value="ENSOCUP00000029937.1"/>
    <property type="gene ID" value="ENSOCUG00000010571.4"/>
</dbReference>
<dbReference type="PANTHER" id="PTHR45983:SF4">
    <property type="entry name" value="TYROSINE-PROTEIN PHOSPHATASE NON-RECEPTOR TYPE 18"/>
    <property type="match status" value="1"/>
</dbReference>
<dbReference type="FunFam" id="3.90.190.10:FF:000045">
    <property type="entry name" value="Tyrosine-protein phosphatase non-receptor type 12"/>
    <property type="match status" value="1"/>
</dbReference>
<feature type="domain" description="Tyrosine specific protein phosphatases" evidence="11">
    <location>
        <begin position="205"/>
        <end position="282"/>
    </location>
</feature>
<dbReference type="GO" id="GO:0005634">
    <property type="term" value="C:nucleus"/>
    <property type="evidence" value="ECO:0007669"/>
    <property type="project" value="Ensembl"/>
</dbReference>
<dbReference type="GeneTree" id="ENSGT00940000162860"/>
<dbReference type="GO" id="GO:0001825">
    <property type="term" value="P:blastocyst formation"/>
    <property type="evidence" value="ECO:0007669"/>
    <property type="project" value="Ensembl"/>
</dbReference>
<dbReference type="InterPro" id="IPR016130">
    <property type="entry name" value="Tyr_Pase_AS"/>
</dbReference>
<dbReference type="InterPro" id="IPR000387">
    <property type="entry name" value="Tyr_Pase_dom"/>
</dbReference>
<dbReference type="EMBL" id="AAGW02005431">
    <property type="status" value="NOT_ANNOTATED_CDS"/>
    <property type="molecule type" value="Genomic_DNA"/>
</dbReference>
<dbReference type="PRINTS" id="PR00700">
    <property type="entry name" value="PRTYPHPHTASE"/>
</dbReference>
<comment type="subcellular location">
    <subcellularLocation>
        <location evidence="1">Cytoplasm</location>
    </subcellularLocation>
</comment>
<keyword evidence="4" id="KW-0597">Phosphoprotein</keyword>
<evidence type="ECO:0000256" key="2">
    <source>
        <dbReference type="ARBA" id="ARBA00013064"/>
    </source>
</evidence>
<dbReference type="GO" id="GO:0004726">
    <property type="term" value="F:non-membrane spanning protein tyrosine phosphatase activity"/>
    <property type="evidence" value="ECO:0007669"/>
    <property type="project" value="Ensembl"/>
</dbReference>
<feature type="region of interest" description="Disordered" evidence="9">
    <location>
        <begin position="388"/>
        <end position="432"/>
    </location>
</feature>
<dbReference type="PaxDb" id="9986-ENSOCUP00000009113"/>
<comment type="catalytic activity">
    <reaction evidence="8">
        <text>O-phospho-L-tyrosyl-[protein] + H2O = L-tyrosyl-[protein] + phosphate</text>
        <dbReference type="Rhea" id="RHEA:10684"/>
        <dbReference type="Rhea" id="RHEA-COMP:10136"/>
        <dbReference type="Rhea" id="RHEA-COMP:20101"/>
        <dbReference type="ChEBI" id="CHEBI:15377"/>
        <dbReference type="ChEBI" id="CHEBI:43474"/>
        <dbReference type="ChEBI" id="CHEBI:46858"/>
        <dbReference type="ChEBI" id="CHEBI:61978"/>
        <dbReference type="EC" id="3.1.3.48"/>
    </reaction>
</comment>
<dbReference type="SMART" id="SM00404">
    <property type="entry name" value="PTPc_motif"/>
    <property type="match status" value="1"/>
</dbReference>
<evidence type="ECO:0000256" key="5">
    <source>
        <dbReference type="ARBA" id="ARBA00022801"/>
    </source>
</evidence>
<keyword evidence="13" id="KW-1185">Reference proteome</keyword>
<dbReference type="PROSITE" id="PS00383">
    <property type="entry name" value="TYR_PHOSPHATASE_1"/>
    <property type="match status" value="1"/>
</dbReference>
<dbReference type="PROSITE" id="PS50055">
    <property type="entry name" value="TYR_PHOSPHATASE_PTP"/>
    <property type="match status" value="1"/>
</dbReference>
<evidence type="ECO:0000256" key="6">
    <source>
        <dbReference type="ARBA" id="ARBA00022912"/>
    </source>
</evidence>
<dbReference type="AlphaFoldDB" id="A0A5F9C837"/>
<dbReference type="PROSITE" id="PS50056">
    <property type="entry name" value="TYR_PHOSPHATASE_2"/>
    <property type="match status" value="1"/>
</dbReference>
<dbReference type="SUPFAM" id="SSF52799">
    <property type="entry name" value="(Phosphotyrosine protein) phosphatases II"/>
    <property type="match status" value="1"/>
</dbReference>
<dbReference type="Proteomes" id="UP000001811">
    <property type="component" value="Chromosome 7"/>
</dbReference>
<evidence type="ECO:0000256" key="7">
    <source>
        <dbReference type="ARBA" id="ARBA00034734"/>
    </source>
</evidence>